<proteinExistence type="predicted"/>
<evidence type="ECO:0000313" key="3">
    <source>
        <dbReference type="Proteomes" id="UP001230496"/>
    </source>
</evidence>
<keyword evidence="3" id="KW-1185">Reference proteome</keyword>
<dbReference type="Pfam" id="PF23571">
    <property type="entry name" value="GH3_M"/>
    <property type="match status" value="1"/>
</dbReference>
<feature type="domain" description="GH3 middle" evidence="1">
    <location>
        <begin position="322"/>
        <end position="386"/>
    </location>
</feature>
<dbReference type="InterPro" id="IPR055377">
    <property type="entry name" value="GH3_M"/>
</dbReference>
<accession>A0AA49J9V6</accession>
<dbReference type="GO" id="GO:0016881">
    <property type="term" value="F:acid-amino acid ligase activity"/>
    <property type="evidence" value="ECO:0007669"/>
    <property type="project" value="TreeGrafter"/>
</dbReference>
<dbReference type="Pfam" id="PF03321">
    <property type="entry name" value="GH3"/>
    <property type="match status" value="1"/>
</dbReference>
<protein>
    <submittedName>
        <fullName evidence="2">GH3 auxin-responsive promoter family protein</fullName>
    </submittedName>
</protein>
<dbReference type="RefSeq" id="WP_308350286.1">
    <property type="nucleotide sequence ID" value="NZ_CP129971.1"/>
</dbReference>
<dbReference type="EMBL" id="CP129971">
    <property type="protein sequence ID" value="WKK78722.2"/>
    <property type="molecule type" value="Genomic_DNA"/>
</dbReference>
<organism evidence="2 3">
    <name type="scientific">Marivirga salinarum</name>
    <dbReference type="NCBI Taxonomy" id="3059078"/>
    <lineage>
        <taxon>Bacteria</taxon>
        <taxon>Pseudomonadati</taxon>
        <taxon>Bacteroidota</taxon>
        <taxon>Cytophagia</taxon>
        <taxon>Cytophagales</taxon>
        <taxon>Marivirgaceae</taxon>
        <taxon>Marivirga</taxon>
    </lineage>
</organism>
<dbReference type="PANTHER" id="PTHR31901:SF9">
    <property type="entry name" value="GH3 DOMAIN-CONTAINING PROTEIN"/>
    <property type="match status" value="1"/>
</dbReference>
<sequence>MKALLINSAWLFSQKKLSKQFHHLLDDCKKVQEAKLTEYLKKNADTEFGKKYDFKNIKSYQEYVKAVPIIEDYSDIEPYIENMKEGKENVLFPGKPSFFETTSGSGSSPKFIPYNNDLKNEFKAAVAVWMWDLYRLDPKIFSGKAYWSLSPAMKELDKTSGGIAVGTADDSDYFDPFTALLLKEIFAVPSELHKITDSHSFYVKTWQHLLHNSNLTFISVWSPQFLIRLIDFLIENLVEILSLSNCGLSRETMIKKAVFDKNLNLEMLFPSLRLISCWTAGQSKIWLKKLYDISGNIPVQGKGLLSTEGVLSISIGLDKHLLAYTSHFYEFKNEKGEVYRADKILHGETYEVIITTGGGLYRYNTHDLVKCSGFHKSVPCLEFLGRSGNVSDLVGEKIAESSLAEIFEQALKIFPNIEALYLYPEQHQSKANYLLIIESPLAVETEQIVSFVETELFNNPYYKQAIDSGQLGRISTFKVEKNFTRKLTQHYQSVKKIKDGDLKLPLLFPPNFLAPILK</sequence>
<dbReference type="Proteomes" id="UP001230496">
    <property type="component" value="Chromosome"/>
</dbReference>
<evidence type="ECO:0000313" key="2">
    <source>
        <dbReference type="EMBL" id="WKK78722.2"/>
    </source>
</evidence>
<evidence type="ECO:0000259" key="1">
    <source>
        <dbReference type="Pfam" id="PF23571"/>
    </source>
</evidence>
<dbReference type="GO" id="GO:0005737">
    <property type="term" value="C:cytoplasm"/>
    <property type="evidence" value="ECO:0007669"/>
    <property type="project" value="TreeGrafter"/>
</dbReference>
<dbReference type="InterPro" id="IPR004993">
    <property type="entry name" value="GH3"/>
</dbReference>
<name>A0AA49J9V6_9BACT</name>
<dbReference type="AlphaFoldDB" id="A0AA49J9V6"/>
<dbReference type="PANTHER" id="PTHR31901">
    <property type="entry name" value="GH3 DOMAIN-CONTAINING PROTEIN"/>
    <property type="match status" value="1"/>
</dbReference>
<dbReference type="KEGG" id="msaa:QYS49_04575"/>
<reference evidence="2 3" key="1">
    <citation type="submission" date="2023-08" db="EMBL/GenBank/DDBJ databases">
        <title>Comparative genomics and taxonomic characterization of three novel marine species of genus Marivirga.</title>
        <authorList>
            <person name="Muhammad N."/>
            <person name="Kim S.-G."/>
        </authorList>
    </citation>
    <scope>NUCLEOTIDE SEQUENCE [LARGE SCALE GENOMIC DNA]</scope>
    <source>
        <strain evidence="2 3">BDSF4-3</strain>
    </source>
</reference>
<gene>
    <name evidence="2" type="ORF">QYS49_04575</name>
</gene>